<dbReference type="CDD" id="cd07583">
    <property type="entry name" value="nitrilase_5"/>
    <property type="match status" value="1"/>
</dbReference>
<dbReference type="Pfam" id="PF00795">
    <property type="entry name" value="CN_hydrolase"/>
    <property type="match status" value="1"/>
</dbReference>
<dbReference type="InterPro" id="IPR003010">
    <property type="entry name" value="C-N_Hydrolase"/>
</dbReference>
<feature type="domain" description="CN hydrolase" evidence="2">
    <location>
        <begin position="1"/>
        <end position="235"/>
    </location>
</feature>
<dbReference type="InterPro" id="IPR052737">
    <property type="entry name" value="Omega-amidase_YafV"/>
</dbReference>
<evidence type="ECO:0000313" key="4">
    <source>
        <dbReference type="Proteomes" id="UP000295765"/>
    </source>
</evidence>
<dbReference type="InterPro" id="IPR036526">
    <property type="entry name" value="C-N_Hydrolase_sf"/>
</dbReference>
<comment type="caution">
    <text evidence="3">The sequence shown here is derived from an EMBL/GenBank/DDBJ whole genome shotgun (WGS) entry which is preliminary data.</text>
</comment>
<dbReference type="PANTHER" id="PTHR47799">
    <property type="entry name" value="OMEGA-AMIDASE YAFV"/>
    <property type="match status" value="1"/>
</dbReference>
<gene>
    <name evidence="3" type="ORF">EV699_102138</name>
</gene>
<comment type="similarity">
    <text evidence="1">Belongs to the carbon-nitrogen hydrolase superfamily. NIT1/NIT2 family.</text>
</comment>
<dbReference type="InterPro" id="IPR001110">
    <property type="entry name" value="UPF0012_CS"/>
</dbReference>
<dbReference type="Gene3D" id="3.60.110.10">
    <property type="entry name" value="Carbon-nitrogen hydrolase"/>
    <property type="match status" value="1"/>
</dbReference>
<protein>
    <submittedName>
        <fullName evidence="3">Putative amidohydrolase</fullName>
    </submittedName>
</protein>
<dbReference type="GO" id="GO:0050152">
    <property type="term" value="F:omega-amidase activity"/>
    <property type="evidence" value="ECO:0007669"/>
    <property type="project" value="TreeGrafter"/>
</dbReference>
<evidence type="ECO:0000259" key="2">
    <source>
        <dbReference type="PROSITE" id="PS50263"/>
    </source>
</evidence>
<name>A0A4R2LAV8_9GAMM</name>
<keyword evidence="3" id="KW-0378">Hydrolase</keyword>
<dbReference type="RefSeq" id="WP_132538371.1">
    <property type="nucleotide sequence ID" value="NZ_SLWY01000002.1"/>
</dbReference>
<dbReference type="EMBL" id="SLWY01000002">
    <property type="protein sequence ID" value="TCO83440.1"/>
    <property type="molecule type" value="Genomic_DNA"/>
</dbReference>
<dbReference type="PROSITE" id="PS50263">
    <property type="entry name" value="CN_HYDROLASE"/>
    <property type="match status" value="1"/>
</dbReference>
<sequence>MHVIACQLDIRWEDKPANFARTRELVAGVARPGALVVLPEMFATGFSMKVGRVDEGEERPTERFMAELARELGLYVCGGVVTRAADGLGLNQSLTVGPDGAERARYSKCHPFSFAQEDRYYAKGSGPLLYPCGAFTVAPLVCYDLRFPEVFRIGARRGAQVFTVIANWPQRREGHWLALLQARAIENQAYVIGVNRCGDDPWLHYGGRSLIIDPRGTVLADAGSEPGCIAAELDLDALRAYRAEFPALADIRPEFVPD</sequence>
<evidence type="ECO:0000313" key="3">
    <source>
        <dbReference type="EMBL" id="TCO83440.1"/>
    </source>
</evidence>
<proteinExistence type="inferred from homology"/>
<dbReference type="SUPFAM" id="SSF56317">
    <property type="entry name" value="Carbon-nitrogen hydrolase"/>
    <property type="match status" value="1"/>
</dbReference>
<dbReference type="OrthoDB" id="9811121at2"/>
<dbReference type="PANTHER" id="PTHR47799:SF1">
    <property type="entry name" value="OMEGA-AMIDASE YAFV"/>
    <property type="match status" value="1"/>
</dbReference>
<dbReference type="Proteomes" id="UP000295765">
    <property type="component" value="Unassembled WGS sequence"/>
</dbReference>
<dbReference type="GO" id="GO:0106008">
    <property type="term" value="F:2-oxoglutaramate amidase activity"/>
    <property type="evidence" value="ECO:0007669"/>
    <property type="project" value="TreeGrafter"/>
</dbReference>
<dbReference type="AlphaFoldDB" id="A0A4R2LAV8"/>
<accession>A0A4R2LAV8</accession>
<organism evidence="3 4">
    <name type="scientific">Plasticicumulans lactativorans</name>
    <dbReference type="NCBI Taxonomy" id="1133106"/>
    <lineage>
        <taxon>Bacteria</taxon>
        <taxon>Pseudomonadati</taxon>
        <taxon>Pseudomonadota</taxon>
        <taxon>Gammaproteobacteria</taxon>
        <taxon>Candidatus Competibacteraceae</taxon>
        <taxon>Plasticicumulans</taxon>
    </lineage>
</organism>
<dbReference type="PROSITE" id="PS01227">
    <property type="entry name" value="UPF0012"/>
    <property type="match status" value="1"/>
</dbReference>
<evidence type="ECO:0000256" key="1">
    <source>
        <dbReference type="ARBA" id="ARBA00010613"/>
    </source>
</evidence>
<keyword evidence="4" id="KW-1185">Reference proteome</keyword>
<reference evidence="3 4" key="1">
    <citation type="submission" date="2019-03" db="EMBL/GenBank/DDBJ databases">
        <title>Genomic Encyclopedia of Type Strains, Phase IV (KMG-IV): sequencing the most valuable type-strain genomes for metagenomic binning, comparative biology and taxonomic classification.</title>
        <authorList>
            <person name="Goeker M."/>
        </authorList>
    </citation>
    <scope>NUCLEOTIDE SEQUENCE [LARGE SCALE GENOMIC DNA]</scope>
    <source>
        <strain evidence="3 4">DSM 25287</strain>
    </source>
</reference>